<sequence length="120" mass="12628">MATTTRPCAVTVFLLLALVFVSAAAPSKQHGQQQAGVYMVMVRAPAPGVDCDAYHMRILAAAVGSMARAKEALIYSYKLAASGFAAKLTPAQVAALQRNPAVLQALPDVKYTLQGSNHLN</sequence>
<keyword evidence="4" id="KW-1185">Reference proteome</keyword>
<accession>A0AAQ3WIR9</accession>
<evidence type="ECO:0000259" key="2">
    <source>
        <dbReference type="Pfam" id="PF05922"/>
    </source>
</evidence>
<dbReference type="InterPro" id="IPR037045">
    <property type="entry name" value="S8pro/Inhibitor_I9_sf"/>
</dbReference>
<dbReference type="Pfam" id="PF05922">
    <property type="entry name" value="Inhibitor_I9"/>
    <property type="match status" value="1"/>
</dbReference>
<feature type="domain" description="Inhibitor I9" evidence="2">
    <location>
        <begin position="55"/>
        <end position="114"/>
    </location>
</feature>
<dbReference type="EMBL" id="CP144747">
    <property type="protein sequence ID" value="WVZ62908.1"/>
    <property type="molecule type" value="Genomic_DNA"/>
</dbReference>
<evidence type="ECO:0000256" key="1">
    <source>
        <dbReference type="SAM" id="SignalP"/>
    </source>
</evidence>
<feature type="signal peptide" evidence="1">
    <location>
        <begin position="1"/>
        <end position="23"/>
    </location>
</feature>
<dbReference type="AlphaFoldDB" id="A0AAQ3WIR9"/>
<gene>
    <name evidence="3" type="ORF">U9M48_012599</name>
</gene>
<feature type="chain" id="PRO_5043042343" description="Inhibitor I9 domain-containing protein" evidence="1">
    <location>
        <begin position="24"/>
        <end position="120"/>
    </location>
</feature>
<evidence type="ECO:0000313" key="4">
    <source>
        <dbReference type="Proteomes" id="UP001341281"/>
    </source>
</evidence>
<protein>
    <recommendedName>
        <fullName evidence="2">Inhibitor I9 domain-containing protein</fullName>
    </recommendedName>
</protein>
<dbReference type="Proteomes" id="UP001341281">
    <property type="component" value="Chromosome 03"/>
</dbReference>
<reference evidence="3 4" key="1">
    <citation type="submission" date="2024-02" db="EMBL/GenBank/DDBJ databases">
        <title>High-quality chromosome-scale genome assembly of Pensacola bahiagrass (Paspalum notatum Flugge var. saurae).</title>
        <authorList>
            <person name="Vega J.M."/>
            <person name="Podio M."/>
            <person name="Orjuela J."/>
            <person name="Siena L.A."/>
            <person name="Pessino S.C."/>
            <person name="Combes M.C."/>
            <person name="Mariac C."/>
            <person name="Albertini E."/>
            <person name="Pupilli F."/>
            <person name="Ortiz J.P.A."/>
            <person name="Leblanc O."/>
        </authorList>
    </citation>
    <scope>NUCLEOTIDE SEQUENCE [LARGE SCALE GENOMIC DNA]</scope>
    <source>
        <strain evidence="3">R1</strain>
        <tissue evidence="3">Leaf</tissue>
    </source>
</reference>
<dbReference type="InterPro" id="IPR010259">
    <property type="entry name" value="S8pro/Inhibitor_I9"/>
</dbReference>
<keyword evidence="1" id="KW-0732">Signal</keyword>
<evidence type="ECO:0000313" key="3">
    <source>
        <dbReference type="EMBL" id="WVZ62908.1"/>
    </source>
</evidence>
<proteinExistence type="predicted"/>
<organism evidence="3 4">
    <name type="scientific">Paspalum notatum var. saurae</name>
    <dbReference type="NCBI Taxonomy" id="547442"/>
    <lineage>
        <taxon>Eukaryota</taxon>
        <taxon>Viridiplantae</taxon>
        <taxon>Streptophyta</taxon>
        <taxon>Embryophyta</taxon>
        <taxon>Tracheophyta</taxon>
        <taxon>Spermatophyta</taxon>
        <taxon>Magnoliopsida</taxon>
        <taxon>Liliopsida</taxon>
        <taxon>Poales</taxon>
        <taxon>Poaceae</taxon>
        <taxon>PACMAD clade</taxon>
        <taxon>Panicoideae</taxon>
        <taxon>Andropogonodae</taxon>
        <taxon>Paspaleae</taxon>
        <taxon>Paspalinae</taxon>
        <taxon>Paspalum</taxon>
    </lineage>
</organism>
<dbReference type="Gene3D" id="3.30.70.80">
    <property type="entry name" value="Peptidase S8 propeptide/proteinase inhibitor I9"/>
    <property type="match status" value="1"/>
</dbReference>
<dbReference type="PANTHER" id="PTHR48222">
    <property type="entry name" value="PROTEINASE INHIBITOR, PROPEPTIDE"/>
    <property type="match status" value="1"/>
</dbReference>
<name>A0AAQ3WIR9_PASNO</name>
<dbReference type="PANTHER" id="PTHR48222:SF7">
    <property type="entry name" value="OS07G0438600 PROTEIN"/>
    <property type="match status" value="1"/>
</dbReference>